<gene>
    <name evidence="1" type="ORF">ABWT76_005399</name>
</gene>
<dbReference type="RefSeq" id="WP_156331759.1">
    <property type="nucleotide sequence ID" value="NZ_CP159837.1"/>
</dbReference>
<sequence>MKSSGYFISRDRLEILQLFTAQAAISLENVKLYNSLEQQVQERTQEMKKISG</sequence>
<dbReference type="SUPFAM" id="SSF55781">
    <property type="entry name" value="GAF domain-like"/>
    <property type="match status" value="1"/>
</dbReference>
<accession>A0AAU8JCU1</accession>
<reference evidence="1" key="1">
    <citation type="submission" date="2024-07" db="EMBL/GenBank/DDBJ databases">
        <authorList>
            <person name="Kim Y.J."/>
            <person name="Jeong J.Y."/>
        </authorList>
    </citation>
    <scope>NUCLEOTIDE SEQUENCE</scope>
    <source>
        <strain evidence="1">GIHE-MW2</strain>
    </source>
</reference>
<protein>
    <submittedName>
        <fullName evidence="1">Uncharacterized protein</fullName>
    </submittedName>
</protein>
<evidence type="ECO:0000313" key="1">
    <source>
        <dbReference type="EMBL" id="XCM36626.1"/>
    </source>
</evidence>
<dbReference type="AlphaFoldDB" id="A0AAU8JCU1"/>
<organism evidence="1">
    <name type="scientific">Planktothricoides raciborskii GIHE-MW2</name>
    <dbReference type="NCBI Taxonomy" id="2792601"/>
    <lineage>
        <taxon>Bacteria</taxon>
        <taxon>Bacillati</taxon>
        <taxon>Cyanobacteriota</taxon>
        <taxon>Cyanophyceae</taxon>
        <taxon>Oscillatoriophycideae</taxon>
        <taxon>Oscillatoriales</taxon>
        <taxon>Oscillatoriaceae</taxon>
        <taxon>Planktothricoides</taxon>
    </lineage>
</organism>
<dbReference type="InterPro" id="IPR029016">
    <property type="entry name" value="GAF-like_dom_sf"/>
</dbReference>
<dbReference type="Gene3D" id="3.30.450.40">
    <property type="match status" value="1"/>
</dbReference>
<proteinExistence type="predicted"/>
<name>A0AAU8JCU1_9CYAN</name>
<dbReference type="EMBL" id="CP159837">
    <property type="protein sequence ID" value="XCM36626.1"/>
    <property type="molecule type" value="Genomic_DNA"/>
</dbReference>